<keyword evidence="2" id="KW-1185">Reference proteome</keyword>
<comment type="caution">
    <text evidence="1">The sequence shown here is derived from an EMBL/GenBank/DDBJ whole genome shotgun (WGS) entry which is preliminary data.</text>
</comment>
<sequence>MAGPSLEERIRERIHLFDIPALLELLAHSGYGDAEFEYRSLRTHVHKGHLVHDIQFLTEKDERGRERKRVIITVNVGLLSVQSLLPSFMLRTLDQQQDGRMEDFLRFFDHELLRARFAGLYPNRDETLLPGWEKSTTDRLRLLRPTSPSTLHWLFAKVFPETDISVRRQVRRQPIPSRNIRLGASALGDSTAMGGFAQVPTGGLEVSIFCDEPWCGTGKPWAHEAPERLKTRILPLLADTPLLLTVLLVLRDHPNHIRVDDQRTIEDDSYLGYDPLKVGKDDAQRIILFSGNTERQAATTGQAPRRTIRRAS</sequence>
<dbReference type="RefSeq" id="WP_267534100.1">
    <property type="nucleotide sequence ID" value="NZ_JAPNKA010000001.1"/>
</dbReference>
<reference evidence="1 2" key="1">
    <citation type="submission" date="2022-11" db="EMBL/GenBank/DDBJ databases">
        <title>Minimal conservation of predation-associated metabolite biosynthetic gene clusters underscores biosynthetic potential of Myxococcota including descriptions for ten novel species: Archangium lansinium sp. nov., Myxococcus landrumus sp. nov., Nannocystis bai.</title>
        <authorList>
            <person name="Ahearne A."/>
            <person name="Stevens C."/>
            <person name="Phillips K."/>
        </authorList>
    </citation>
    <scope>NUCLEOTIDE SEQUENCE [LARGE SCALE GENOMIC DNA]</scope>
    <source>
        <strain evidence="1 2">MIWBW</strain>
    </source>
</reference>
<organism evidence="1 2">
    <name type="scientific">Archangium lansingense</name>
    <dbReference type="NCBI Taxonomy" id="2995310"/>
    <lineage>
        <taxon>Bacteria</taxon>
        <taxon>Pseudomonadati</taxon>
        <taxon>Myxococcota</taxon>
        <taxon>Myxococcia</taxon>
        <taxon>Myxococcales</taxon>
        <taxon>Cystobacterineae</taxon>
        <taxon>Archangiaceae</taxon>
        <taxon>Archangium</taxon>
    </lineage>
</organism>
<proteinExistence type="predicted"/>
<dbReference type="EMBL" id="JAPNKA010000001">
    <property type="protein sequence ID" value="MCY1075151.1"/>
    <property type="molecule type" value="Genomic_DNA"/>
</dbReference>
<evidence type="ECO:0008006" key="3">
    <source>
        <dbReference type="Google" id="ProtNLM"/>
    </source>
</evidence>
<accession>A0ABT4A0G8</accession>
<name>A0ABT4A0G8_9BACT</name>
<evidence type="ECO:0000313" key="2">
    <source>
        <dbReference type="Proteomes" id="UP001207654"/>
    </source>
</evidence>
<dbReference type="Proteomes" id="UP001207654">
    <property type="component" value="Unassembled WGS sequence"/>
</dbReference>
<gene>
    <name evidence="1" type="ORF">OV287_11670</name>
</gene>
<evidence type="ECO:0000313" key="1">
    <source>
        <dbReference type="EMBL" id="MCY1075151.1"/>
    </source>
</evidence>
<protein>
    <recommendedName>
        <fullName evidence="3">Type VI secretion system baseplate subunit TssG</fullName>
    </recommendedName>
</protein>